<reference evidence="1 2" key="1">
    <citation type="submission" date="2024-02" db="EMBL/GenBank/DDBJ databases">
        <title>Herpetosiphon gulosus NBRC 112829.</title>
        <authorList>
            <person name="Ichikawa N."/>
            <person name="Katano-Makiyama Y."/>
            <person name="Hidaka K."/>
        </authorList>
    </citation>
    <scope>NUCLEOTIDE SEQUENCE [LARGE SCALE GENOMIC DNA]</scope>
    <source>
        <strain evidence="1 2">NBRC 112829</strain>
    </source>
</reference>
<protein>
    <recommendedName>
        <fullName evidence="3">Phage protein</fullName>
    </recommendedName>
</protein>
<dbReference type="RefSeq" id="WP_345720851.1">
    <property type="nucleotide sequence ID" value="NZ_BAABRU010000003.1"/>
</dbReference>
<evidence type="ECO:0000313" key="1">
    <source>
        <dbReference type="EMBL" id="GAA5527208.1"/>
    </source>
</evidence>
<evidence type="ECO:0000313" key="2">
    <source>
        <dbReference type="Proteomes" id="UP001428290"/>
    </source>
</evidence>
<gene>
    <name evidence="1" type="ORF">Hgul01_00992</name>
</gene>
<name>A0ABP9WVH1_9CHLR</name>
<proteinExistence type="predicted"/>
<comment type="caution">
    <text evidence="1">The sequence shown here is derived from an EMBL/GenBank/DDBJ whole genome shotgun (WGS) entry which is preliminary data.</text>
</comment>
<evidence type="ECO:0008006" key="3">
    <source>
        <dbReference type="Google" id="ProtNLM"/>
    </source>
</evidence>
<accession>A0ABP9WVH1</accession>
<keyword evidence="2" id="KW-1185">Reference proteome</keyword>
<dbReference type="EMBL" id="BAABRU010000003">
    <property type="protein sequence ID" value="GAA5527208.1"/>
    <property type="molecule type" value="Genomic_DNA"/>
</dbReference>
<dbReference type="Proteomes" id="UP001428290">
    <property type="component" value="Unassembled WGS sequence"/>
</dbReference>
<sequence length="101" mass="11451">MSNLEAQFLQEMEDGYRLAAKQGYTATYYMQMVREFGAINAAKRLITDPVISSGLQQLCLMGLLNTSAEAIVLKPEYAELFTEEERQIAREKLAALDWNPE</sequence>
<organism evidence="1 2">
    <name type="scientific">Herpetosiphon gulosus</name>
    <dbReference type="NCBI Taxonomy" id="1973496"/>
    <lineage>
        <taxon>Bacteria</taxon>
        <taxon>Bacillati</taxon>
        <taxon>Chloroflexota</taxon>
        <taxon>Chloroflexia</taxon>
        <taxon>Herpetosiphonales</taxon>
        <taxon>Herpetosiphonaceae</taxon>
        <taxon>Herpetosiphon</taxon>
    </lineage>
</organism>